<proteinExistence type="predicted"/>
<dbReference type="SUPFAM" id="SSF50978">
    <property type="entry name" value="WD40 repeat-like"/>
    <property type="match status" value="1"/>
</dbReference>
<dbReference type="OrthoDB" id="538223at2759"/>
<evidence type="ECO:0000313" key="5">
    <source>
        <dbReference type="Proteomes" id="UP000554235"/>
    </source>
</evidence>
<dbReference type="PANTHER" id="PTHR19879:SF9">
    <property type="entry name" value="TRANSCRIPTION INITIATION FACTOR TFIID SUBUNIT 5"/>
    <property type="match status" value="1"/>
</dbReference>
<dbReference type="Pfam" id="PF00400">
    <property type="entry name" value="WD40"/>
    <property type="match status" value="5"/>
</dbReference>
<dbReference type="InterPro" id="IPR019775">
    <property type="entry name" value="WD40_repeat_CS"/>
</dbReference>
<dbReference type="AlphaFoldDB" id="A0A8H4P3Z2"/>
<feature type="repeat" description="WD" evidence="3">
    <location>
        <begin position="45"/>
        <end position="86"/>
    </location>
</feature>
<evidence type="ECO:0000313" key="4">
    <source>
        <dbReference type="EMBL" id="KAF4455206.1"/>
    </source>
</evidence>
<dbReference type="Gene3D" id="2.130.10.10">
    <property type="entry name" value="YVTN repeat-like/Quinoprotein amine dehydrogenase"/>
    <property type="match status" value="2"/>
</dbReference>
<evidence type="ECO:0000256" key="1">
    <source>
        <dbReference type="ARBA" id="ARBA00022574"/>
    </source>
</evidence>
<dbReference type="SMART" id="SM00320">
    <property type="entry name" value="WD40"/>
    <property type="match status" value="8"/>
</dbReference>
<dbReference type="InterPro" id="IPR020472">
    <property type="entry name" value="WD40_PAC1"/>
</dbReference>
<dbReference type="PROSITE" id="PS50294">
    <property type="entry name" value="WD_REPEATS_REGION"/>
    <property type="match status" value="2"/>
</dbReference>
<dbReference type="PRINTS" id="PR00320">
    <property type="entry name" value="GPROTEINBRPT"/>
</dbReference>
<dbReference type="SUPFAM" id="SSF50998">
    <property type="entry name" value="Quinoprotein alcohol dehydrogenase-like"/>
    <property type="match status" value="1"/>
</dbReference>
<reference evidence="4 5" key="1">
    <citation type="submission" date="2020-01" db="EMBL/GenBank/DDBJ databases">
        <title>Identification and distribution of gene clusters putatively required for synthesis of sphingolipid metabolism inhibitors in phylogenetically diverse species of the filamentous fungus Fusarium.</title>
        <authorList>
            <person name="Kim H.-S."/>
            <person name="Busman M."/>
            <person name="Brown D.W."/>
            <person name="Divon H."/>
            <person name="Uhlig S."/>
            <person name="Proctor R.H."/>
        </authorList>
    </citation>
    <scope>NUCLEOTIDE SEQUENCE [LARGE SCALE GENOMIC DNA]</scope>
    <source>
        <strain evidence="4 5">NRRL 20459</strain>
    </source>
</reference>
<protein>
    <submittedName>
        <fullName evidence="4">Vegetative incompatibility het-e-1</fullName>
    </submittedName>
</protein>
<dbReference type="PANTHER" id="PTHR19879">
    <property type="entry name" value="TRANSCRIPTION INITIATION FACTOR TFIID"/>
    <property type="match status" value="1"/>
</dbReference>
<dbReference type="Proteomes" id="UP000554235">
    <property type="component" value="Unassembled WGS sequence"/>
</dbReference>
<dbReference type="PROSITE" id="PS50082">
    <property type="entry name" value="WD_REPEATS_2"/>
    <property type="match status" value="3"/>
</dbReference>
<gene>
    <name evidence="4" type="ORF">FALBO_15683</name>
</gene>
<feature type="repeat" description="WD" evidence="3">
    <location>
        <begin position="347"/>
        <end position="387"/>
    </location>
</feature>
<feature type="repeat" description="WD" evidence="3">
    <location>
        <begin position="305"/>
        <end position="338"/>
    </location>
</feature>
<name>A0A8H4P3Z2_9HYPO</name>
<accession>A0A8H4P3Z2</accession>
<dbReference type="PROSITE" id="PS00678">
    <property type="entry name" value="WD_REPEATS_1"/>
    <property type="match status" value="1"/>
</dbReference>
<dbReference type="EMBL" id="JAADYS010002757">
    <property type="protein sequence ID" value="KAF4455206.1"/>
    <property type="molecule type" value="Genomic_DNA"/>
</dbReference>
<keyword evidence="2" id="KW-0677">Repeat</keyword>
<sequence length="499" mass="55284">MNKARRINTVASSPNSERLALVSDDDDKAVQLWDATLGENQEETVDIHGNDIHHIRFSPDGQVIASASGDKMVRLWDAETGACRKILPGTDRVFFSPDNKLLAAASFDQTVRILDMGSFSRKDTITGYWGSISHVAYSPDGKLLASTSLSSNTPQVSLWNAETGTLRQTLEARRKNLTSGVTGCTISAVTFSPDCRIVAALSSRSELWLWDATTGQHQETVSCYGSSRSEIVFSPDSQLIAVPLEDGWASVFNRITCSHSKIHMPELGVNIVAFSPDNRLMAIASTWRSSVWFVYVSRDESLGNLAGLKGSPSKIVFSPDGQSIAVASNDGFVRVWNIWSDISPRAILDHGDTVQALRFSPNGQTIATVSRYRIRIWDVTTGTQRQIMRHDGRTVINIAFSSDELVVSTSPNFESARFWNLRAGMAVETRRYRITPQLQEPRLDAISYGIGLNISSTWITNGYEDLVWIPPEYRPTNWARRDATIFMGCVSGRVIIFHL</sequence>
<evidence type="ECO:0000256" key="3">
    <source>
        <dbReference type="PROSITE-ProRule" id="PRU00221"/>
    </source>
</evidence>
<keyword evidence="1 3" id="KW-0853">WD repeat</keyword>
<comment type="caution">
    <text evidence="4">The sequence shown here is derived from an EMBL/GenBank/DDBJ whole genome shotgun (WGS) entry which is preliminary data.</text>
</comment>
<dbReference type="InterPro" id="IPR015943">
    <property type="entry name" value="WD40/YVTN_repeat-like_dom_sf"/>
</dbReference>
<keyword evidence="5" id="KW-1185">Reference proteome</keyword>
<dbReference type="CDD" id="cd00200">
    <property type="entry name" value="WD40"/>
    <property type="match status" value="1"/>
</dbReference>
<evidence type="ECO:0000256" key="2">
    <source>
        <dbReference type="ARBA" id="ARBA00022737"/>
    </source>
</evidence>
<dbReference type="InterPro" id="IPR001680">
    <property type="entry name" value="WD40_rpt"/>
</dbReference>
<dbReference type="InterPro" id="IPR011047">
    <property type="entry name" value="Quinoprotein_ADH-like_sf"/>
</dbReference>
<dbReference type="InterPro" id="IPR036322">
    <property type="entry name" value="WD40_repeat_dom_sf"/>
</dbReference>
<organism evidence="4 5">
    <name type="scientific">Fusarium albosuccineum</name>
    <dbReference type="NCBI Taxonomy" id="1237068"/>
    <lineage>
        <taxon>Eukaryota</taxon>
        <taxon>Fungi</taxon>
        <taxon>Dikarya</taxon>
        <taxon>Ascomycota</taxon>
        <taxon>Pezizomycotina</taxon>
        <taxon>Sordariomycetes</taxon>
        <taxon>Hypocreomycetidae</taxon>
        <taxon>Hypocreales</taxon>
        <taxon>Nectriaceae</taxon>
        <taxon>Fusarium</taxon>
        <taxon>Fusarium decemcellulare species complex</taxon>
    </lineage>
</organism>